<dbReference type="Gene3D" id="3.90.550.10">
    <property type="entry name" value="Spore Coat Polysaccharide Biosynthesis Protein SpsA, Chain A"/>
    <property type="match status" value="1"/>
</dbReference>
<evidence type="ECO:0000256" key="1">
    <source>
        <dbReference type="ARBA" id="ARBA00022679"/>
    </source>
</evidence>
<accession>A0A6B0TAE1</accession>
<keyword evidence="3 5" id="KW-0547">Nucleotide-binding</keyword>
<dbReference type="PANTHER" id="PTHR40392:SF1">
    <property type="entry name" value="2-PHOSPHO-L-LACTATE GUANYLYLTRANSFERASE"/>
    <property type="match status" value="1"/>
</dbReference>
<dbReference type="GO" id="GO:0005525">
    <property type="term" value="F:GTP binding"/>
    <property type="evidence" value="ECO:0007669"/>
    <property type="project" value="UniProtKB-KW"/>
</dbReference>
<dbReference type="UniPathway" id="UPA00071"/>
<proteinExistence type="inferred from homology"/>
<organism evidence="6 7">
    <name type="scientific">Halovenus carboxidivorans</name>
    <dbReference type="NCBI Taxonomy" id="2692199"/>
    <lineage>
        <taxon>Archaea</taxon>
        <taxon>Methanobacteriati</taxon>
        <taxon>Methanobacteriota</taxon>
        <taxon>Stenosarchaea group</taxon>
        <taxon>Halobacteria</taxon>
        <taxon>Halobacteriales</taxon>
        <taxon>Haloarculaceae</taxon>
        <taxon>Halovenus</taxon>
    </lineage>
</organism>
<name>A0A6B0TAE1_9EURY</name>
<dbReference type="RefSeq" id="WP_159763976.1">
    <property type="nucleotide sequence ID" value="NZ_WUUT01000003.1"/>
</dbReference>
<dbReference type="InterPro" id="IPR002835">
    <property type="entry name" value="CofC"/>
</dbReference>
<gene>
    <name evidence="5 6" type="primary">cofC</name>
    <name evidence="6" type="ORF">GRX03_09555</name>
</gene>
<comment type="similarity">
    <text evidence="5">Belongs to the CofC family.</text>
</comment>
<evidence type="ECO:0000256" key="2">
    <source>
        <dbReference type="ARBA" id="ARBA00022695"/>
    </source>
</evidence>
<reference evidence="6 7" key="1">
    <citation type="submission" date="2019-12" db="EMBL/GenBank/DDBJ databases">
        <title>Isolation and characterization of three novel carbon monoxide-oxidizing members of Halobacteria from salione crusts and soils.</title>
        <authorList>
            <person name="Myers M.R."/>
            <person name="King G.M."/>
        </authorList>
    </citation>
    <scope>NUCLEOTIDE SEQUENCE [LARGE SCALE GENOMIC DNA]</scope>
    <source>
        <strain evidence="6 7">WSH3</strain>
    </source>
</reference>
<sequence>MDVFVPFDPRDPNSRLSSVLSADQRRAFAAAMLTDVLDAIRATGREPTILSTADLDRSCAVVVDDRPLTEAVNGVLDATTPAAVVMADLPLVTPEAVDRLLDADAAVTLAPGLGGGTNALCARHPGFRVDYHDGSYRKHLASAEECGASVHTLDSFRLAVDVDERADLAEVLLHGEGEAAAWLRDAGFEIEITDGRCTVSTAAGGR</sequence>
<keyword evidence="7" id="KW-1185">Reference proteome</keyword>
<evidence type="ECO:0000256" key="3">
    <source>
        <dbReference type="ARBA" id="ARBA00022741"/>
    </source>
</evidence>
<evidence type="ECO:0000256" key="5">
    <source>
        <dbReference type="HAMAP-Rule" id="MF_02114"/>
    </source>
</evidence>
<keyword evidence="4 5" id="KW-0342">GTP-binding</keyword>
<dbReference type="AlphaFoldDB" id="A0A6B0TAE1"/>
<comment type="function">
    <text evidence="5">Guanylyltransferase that catalyzes the activation of (2S)-2-phospholactate (2-PL) as (2S)-lactyl-2-diphospho-5'-guanosine, via the condensation of 2-PL with GTP. It is involved in the biosynthesis of coenzyme F420, a hydride carrier cofactor.</text>
</comment>
<dbReference type="EMBL" id="WUUT01000003">
    <property type="protein sequence ID" value="MXR51850.1"/>
    <property type="molecule type" value="Genomic_DNA"/>
</dbReference>
<dbReference type="PANTHER" id="PTHR40392">
    <property type="entry name" value="2-PHOSPHO-L-LACTATE GUANYLYLTRANSFERASE"/>
    <property type="match status" value="1"/>
</dbReference>
<evidence type="ECO:0000313" key="7">
    <source>
        <dbReference type="Proteomes" id="UP000466535"/>
    </source>
</evidence>
<protein>
    <recommendedName>
        <fullName evidence="5">2-phospho-L-lactate guanylyltransferase</fullName>
        <shortName evidence="5">LP guanylyltransferase</shortName>
        <ecNumber evidence="5">2.7.7.68</ecNumber>
    </recommendedName>
</protein>
<evidence type="ECO:0000256" key="4">
    <source>
        <dbReference type="ARBA" id="ARBA00023134"/>
    </source>
</evidence>
<dbReference type="InterPro" id="IPR029044">
    <property type="entry name" value="Nucleotide-diphossugar_trans"/>
</dbReference>
<comment type="pathway">
    <text evidence="5">Cofactor biosynthesis; coenzyme F420 biosynthesis.</text>
</comment>
<dbReference type="GO" id="GO:0043814">
    <property type="term" value="F:phospholactate guanylyltransferase activity"/>
    <property type="evidence" value="ECO:0007669"/>
    <property type="project" value="UniProtKB-EC"/>
</dbReference>
<dbReference type="OrthoDB" id="11179at2157"/>
<dbReference type="NCBIfam" id="TIGR03552">
    <property type="entry name" value="F420_cofC"/>
    <property type="match status" value="1"/>
</dbReference>
<dbReference type="Gene3D" id="6.10.140.50">
    <property type="match status" value="1"/>
</dbReference>
<evidence type="ECO:0000313" key="6">
    <source>
        <dbReference type="EMBL" id="MXR51850.1"/>
    </source>
</evidence>
<dbReference type="EC" id="2.7.7.68" evidence="5"/>
<dbReference type="Pfam" id="PF01983">
    <property type="entry name" value="CofC"/>
    <property type="match status" value="1"/>
</dbReference>
<dbReference type="Proteomes" id="UP000466535">
    <property type="component" value="Unassembled WGS sequence"/>
</dbReference>
<comment type="subunit">
    <text evidence="5">Homodimer.</text>
</comment>
<dbReference type="HAMAP" id="MF_02114">
    <property type="entry name" value="CofC"/>
    <property type="match status" value="1"/>
</dbReference>
<comment type="caution">
    <text evidence="6">The sequence shown here is derived from an EMBL/GenBank/DDBJ whole genome shotgun (WGS) entry which is preliminary data.</text>
</comment>
<keyword evidence="1 5" id="KW-0808">Transferase</keyword>
<keyword evidence="2 5" id="KW-0548">Nucleotidyltransferase</keyword>
<comment type="catalytic activity">
    <reaction evidence="5">
        <text>(2S)-2-phospholactate + GTP + H(+) = (2S)-lactyl-2-diphospho-5'-guanosine + diphosphate</text>
        <dbReference type="Rhea" id="RHEA:63424"/>
        <dbReference type="ChEBI" id="CHEBI:15378"/>
        <dbReference type="ChEBI" id="CHEBI:33019"/>
        <dbReference type="ChEBI" id="CHEBI:37565"/>
        <dbReference type="ChEBI" id="CHEBI:59435"/>
        <dbReference type="ChEBI" id="CHEBI:59906"/>
        <dbReference type="EC" id="2.7.7.68"/>
    </reaction>
</comment>
<dbReference type="GO" id="GO:0052645">
    <property type="term" value="P:F420-0 metabolic process"/>
    <property type="evidence" value="ECO:0007669"/>
    <property type="project" value="UniProtKB-UniRule"/>
</dbReference>
<dbReference type="SUPFAM" id="SSF53448">
    <property type="entry name" value="Nucleotide-diphospho-sugar transferases"/>
    <property type="match status" value="1"/>
</dbReference>